<protein>
    <submittedName>
        <fullName evidence="2">Transposase IS4 family protein</fullName>
    </submittedName>
</protein>
<dbReference type="AlphaFoldDB" id="D6SKI6"/>
<dbReference type="Proteomes" id="UP000005496">
    <property type="component" value="Unassembled WGS sequence"/>
</dbReference>
<dbReference type="GO" id="GO:0003677">
    <property type="term" value="F:DNA binding"/>
    <property type="evidence" value="ECO:0007669"/>
    <property type="project" value="InterPro"/>
</dbReference>
<dbReference type="InterPro" id="IPR002559">
    <property type="entry name" value="Transposase_11"/>
</dbReference>
<dbReference type="GO" id="GO:0006313">
    <property type="term" value="P:DNA transposition"/>
    <property type="evidence" value="ECO:0007669"/>
    <property type="project" value="InterPro"/>
</dbReference>
<evidence type="ECO:0000313" key="3">
    <source>
        <dbReference type="Proteomes" id="UP000005496"/>
    </source>
</evidence>
<sequence>MRKVFETQPQFFHLMPSNKLGKMLEKISDILFENKQVLKSIFNDIAADKNYTVGRNGLNADQVLRCAVLKMLMNFTYERLEFHLSDSQAMRAFAKLDYNQKPGKSSLQANIKSISEDTWEKINKALVKYSLDTKIETGNMTRTDATAVDTNIHKPCDSTLLQDGIRVITRILQKTKELCPGVKFSDHNRAAKKRVLNIMHAKDKKREKAYKKLLGLARNVVQYADQAHAELKAYNDPDFEKKLLAENLKEQLEYNLDMLHQVMDQTVRRVINKEKVPSEEKLISFFEPHSDIIKKARRETQFGHKVYLTTGKSGLILDCMMPRGNPNDSSLVEEIVERQKKTLDKTPRKIAMDGGFASQNSLDKAKEAGVKDVCFAKKRNLNILDMVKSSYVYKKLRNFRAGIEAIISTMKRAFGLDRCTWQGWEGFKQYVWSSVVAFNLQIMATA</sequence>
<accession>D6SKI6</accession>
<comment type="caution">
    <text evidence="2">The sequence shown here is derived from an EMBL/GenBank/DDBJ whole genome shotgun (WGS) entry which is preliminary data.</text>
</comment>
<dbReference type="PANTHER" id="PTHR33803:SF3">
    <property type="entry name" value="BLL1974 PROTEIN"/>
    <property type="match status" value="1"/>
</dbReference>
<dbReference type="OrthoDB" id="5407466at2"/>
<keyword evidence="3" id="KW-1185">Reference proteome</keyword>
<dbReference type="EMBL" id="ACJN02000001">
    <property type="protein sequence ID" value="EFI35197.1"/>
    <property type="molecule type" value="Genomic_DNA"/>
</dbReference>
<evidence type="ECO:0000313" key="2">
    <source>
        <dbReference type="EMBL" id="EFI35197.1"/>
    </source>
</evidence>
<dbReference type="RefSeq" id="WP_008868331.1">
    <property type="nucleotide sequence ID" value="NZ_ACJN02000001.1"/>
</dbReference>
<feature type="domain" description="Transposase IS4-like" evidence="1">
    <location>
        <begin position="304"/>
        <end position="440"/>
    </location>
</feature>
<gene>
    <name evidence="2" type="ORF">Dthio_PD2605</name>
</gene>
<dbReference type="Pfam" id="PF01609">
    <property type="entry name" value="DDE_Tnp_1"/>
    <property type="match status" value="1"/>
</dbReference>
<proteinExistence type="predicted"/>
<evidence type="ECO:0000259" key="1">
    <source>
        <dbReference type="Pfam" id="PF01609"/>
    </source>
</evidence>
<organism evidence="2 3">
    <name type="scientific">Desulfonatronospira thiodismutans ASO3-1</name>
    <dbReference type="NCBI Taxonomy" id="555779"/>
    <lineage>
        <taxon>Bacteria</taxon>
        <taxon>Pseudomonadati</taxon>
        <taxon>Thermodesulfobacteriota</taxon>
        <taxon>Desulfovibrionia</taxon>
        <taxon>Desulfovibrionales</taxon>
        <taxon>Desulfonatronovibrionaceae</taxon>
        <taxon>Desulfonatronospira</taxon>
    </lineage>
</organism>
<dbReference type="NCBIfam" id="NF033593">
    <property type="entry name" value="transpos_ISNCY_1"/>
    <property type="match status" value="1"/>
</dbReference>
<reference evidence="2" key="1">
    <citation type="submission" date="2010-05" db="EMBL/GenBank/DDBJ databases">
        <title>The draft genome of Desulfonatronospira thiodismutans ASO3-1.</title>
        <authorList>
            <consortium name="US DOE Joint Genome Institute (JGI-PGF)"/>
            <person name="Lucas S."/>
            <person name="Copeland A."/>
            <person name="Lapidus A."/>
            <person name="Cheng J.-F."/>
            <person name="Bruce D."/>
            <person name="Goodwin L."/>
            <person name="Pitluck S."/>
            <person name="Chertkov O."/>
            <person name="Brettin T."/>
            <person name="Detter J.C."/>
            <person name="Han C."/>
            <person name="Land M.L."/>
            <person name="Hauser L."/>
            <person name="Kyrpides N."/>
            <person name="Mikhailova N."/>
            <person name="Muyzer G."/>
            <person name="Woyke T."/>
        </authorList>
    </citation>
    <scope>NUCLEOTIDE SEQUENCE [LARGE SCALE GENOMIC DNA]</scope>
    <source>
        <strain evidence="2">ASO3-1</strain>
    </source>
</reference>
<name>D6SKI6_9BACT</name>
<dbReference type="GO" id="GO:0004803">
    <property type="term" value="F:transposase activity"/>
    <property type="evidence" value="ECO:0007669"/>
    <property type="project" value="InterPro"/>
</dbReference>
<dbReference type="eggNOG" id="COG3039">
    <property type="taxonomic scope" value="Bacteria"/>
</dbReference>
<dbReference type="PANTHER" id="PTHR33803">
    <property type="entry name" value="IS1478 TRANSPOSASE"/>
    <property type="match status" value="1"/>
</dbReference>